<evidence type="ECO:0000256" key="1">
    <source>
        <dbReference type="SAM" id="Phobius"/>
    </source>
</evidence>
<dbReference type="EMBL" id="CP011361">
    <property type="protein sequence ID" value="AKG05512.1"/>
    <property type="molecule type" value="Genomic_DNA"/>
</dbReference>
<organism evidence="3 4">
    <name type="scientific">Salimicrobium jeotgali</name>
    <dbReference type="NCBI Taxonomy" id="1230341"/>
    <lineage>
        <taxon>Bacteria</taxon>
        <taxon>Bacillati</taxon>
        <taxon>Bacillota</taxon>
        <taxon>Bacilli</taxon>
        <taxon>Bacillales</taxon>
        <taxon>Bacillaceae</taxon>
        <taxon>Salimicrobium</taxon>
    </lineage>
</organism>
<name>K2GJ62_9BACI</name>
<reference evidence="3 4" key="1">
    <citation type="journal article" date="2012" name="J. Bacteriol.">
        <title>Draft Genome Sequence of Salimicrobium sp. Strain MJ3, Isolated from Myulchi-Jeot, Korean Fermented Seafood.</title>
        <authorList>
            <person name="Lee S.H."/>
            <person name="Jung J.Y."/>
            <person name="Jeon C.O."/>
        </authorList>
    </citation>
    <scope>NUCLEOTIDE SEQUENCE [LARGE SCALE GENOMIC DNA]</scope>
    <source>
        <strain evidence="3 4">MJ3</strain>
    </source>
</reference>
<reference evidence="2" key="3">
    <citation type="submission" date="2016-11" db="EMBL/GenBank/DDBJ databases">
        <title>Salimicrobium jeotgali MJ3, isolated from Myulchi jeot, a traditional Korean fermented seafood.</title>
        <authorList>
            <person name="Kim K.H."/>
            <person name="Jeon C.O."/>
            <person name="Jin H.M."/>
        </authorList>
    </citation>
    <scope>NUCLEOTIDE SEQUENCE</scope>
    <source>
        <strain evidence="2">MJ3</strain>
    </source>
</reference>
<dbReference type="Proteomes" id="UP000011746">
    <property type="component" value="Unassembled WGS sequence"/>
</dbReference>
<dbReference type="STRING" id="1230341.AAV35_012610"/>
<dbReference type="RefSeq" id="WP_008592709.1">
    <property type="nucleotide sequence ID" value="NZ_AMPQ01000045.1"/>
</dbReference>
<evidence type="ECO:0000313" key="5">
    <source>
        <dbReference type="Proteomes" id="UP000092654"/>
    </source>
</evidence>
<dbReference type="eggNOG" id="ENOG5033E6P">
    <property type="taxonomic scope" value="Bacteria"/>
</dbReference>
<keyword evidence="1" id="KW-1133">Transmembrane helix</keyword>
<sequence>MLDEKEMEEMPIWQDHERRITTLENTFTTFSSKVDGVEKTIKDQGDKQEKLLNNLIDHHLSTKKMRISKFWQVILNLTGAGSIVTGLIYAITQLIQGG</sequence>
<dbReference type="OrthoDB" id="2972945at2"/>
<feature type="transmembrane region" description="Helical" evidence="1">
    <location>
        <begin position="73"/>
        <end position="95"/>
    </location>
</feature>
<protein>
    <submittedName>
        <fullName evidence="3">Uncharacterized protein</fullName>
    </submittedName>
</protein>
<keyword evidence="4" id="KW-1185">Reference proteome</keyword>
<dbReference type="EMBL" id="AMPQ01000045">
    <property type="protein sequence ID" value="EKE30504.1"/>
    <property type="molecule type" value="Genomic_DNA"/>
</dbReference>
<dbReference type="AlphaFoldDB" id="K2GJ62"/>
<keyword evidence="1" id="KW-0472">Membrane</keyword>
<keyword evidence="1" id="KW-0812">Transmembrane</keyword>
<evidence type="ECO:0000313" key="4">
    <source>
        <dbReference type="Proteomes" id="UP000011746"/>
    </source>
</evidence>
<proteinExistence type="predicted"/>
<reference evidence="5" key="2">
    <citation type="submission" date="2015-06" db="EMBL/GenBank/DDBJ databases">
        <title>Salimicrobium jeotgali MJ3, isolated from Myulchi jeot, a traditional Korean fermented seafood.</title>
        <authorList>
            <person name="Kim K.H."/>
            <person name="Jeon C.O."/>
            <person name="Jin H.M."/>
        </authorList>
    </citation>
    <scope>NUCLEOTIDE SEQUENCE [LARGE SCALE GENOMIC DNA]</scope>
    <source>
        <strain evidence="5">MJ3</strain>
    </source>
</reference>
<evidence type="ECO:0000313" key="3">
    <source>
        <dbReference type="EMBL" id="EKE30504.1"/>
    </source>
</evidence>
<evidence type="ECO:0000313" key="2">
    <source>
        <dbReference type="EMBL" id="AKG05512.1"/>
    </source>
</evidence>
<dbReference type="KEGG" id="sje:AAV35_012610"/>
<dbReference type="Proteomes" id="UP000092654">
    <property type="component" value="Chromosome"/>
</dbReference>
<accession>K2GJ62</accession>
<gene>
    <name evidence="2" type="ORF">AAV35_012610</name>
    <name evidence="3" type="ORF">MJ3_13724</name>
</gene>